<sequence length="253" mass="28691">MRKLFIPYVMGNKDFIDSVKLMDENGADYIEIGLPFSDPVADGPTIMAAGQEAIKQGMSVNKIIDQLIEHKDEINTPYLFMTYYNLVDAYGVDAFIERIAEANVYGLIIPDLPFELGQRFKKHLQPKNIKLISLIAMTSSDERIKQIAEHAEGFIYTVTMNATTGDGRGFHESLKDKIKFIQQHASVPVVCGFGIRTEEHAQEIKSFSDGIVIGSEIVKRLKNDSIEQNQAYLQSIRKALIEEKETHFMYNRH</sequence>
<dbReference type="InterPro" id="IPR013785">
    <property type="entry name" value="Aldolase_TIM"/>
</dbReference>
<accession>A0AAW5LGP5</accession>
<dbReference type="SUPFAM" id="SSF51366">
    <property type="entry name" value="Ribulose-phoshate binding barrel"/>
    <property type="match status" value="1"/>
</dbReference>
<dbReference type="AlphaFoldDB" id="A0AAW5LGP5"/>
<protein>
    <recommendedName>
        <fullName evidence="8">Tryptophan synthase alpha chain</fullName>
        <ecNumber evidence="8">4.2.1.20</ecNumber>
    </recommendedName>
</protein>
<dbReference type="HAMAP" id="MF_00131">
    <property type="entry name" value="Trp_synth_alpha"/>
    <property type="match status" value="1"/>
</dbReference>
<dbReference type="InterPro" id="IPR018204">
    <property type="entry name" value="Trp_synthase_alpha_AS"/>
</dbReference>
<comment type="pathway">
    <text evidence="1 8">Amino-acid biosynthesis; L-tryptophan biosynthesis; L-tryptophan from chorismate: step 5/5.</text>
</comment>
<evidence type="ECO:0000313" key="10">
    <source>
        <dbReference type="EMBL" id="MCQ9304257.1"/>
    </source>
</evidence>
<proteinExistence type="inferred from homology"/>
<keyword evidence="3 8" id="KW-0028">Amino-acid biosynthesis</keyword>
<comment type="caution">
    <text evidence="10">The sequence shown here is derived from an EMBL/GenBank/DDBJ whole genome shotgun (WGS) entry which is preliminary data.</text>
</comment>
<gene>
    <name evidence="8 10" type="primary">trpA</name>
    <name evidence="10" type="ORF">NQ032_11655</name>
</gene>
<dbReference type="InterPro" id="IPR011060">
    <property type="entry name" value="RibuloseP-bd_barrel"/>
</dbReference>
<dbReference type="GO" id="GO:0005829">
    <property type="term" value="C:cytosol"/>
    <property type="evidence" value="ECO:0007669"/>
    <property type="project" value="TreeGrafter"/>
</dbReference>
<feature type="active site" description="Proton acceptor" evidence="8">
    <location>
        <position position="31"/>
    </location>
</feature>
<dbReference type="CDD" id="cd04724">
    <property type="entry name" value="Tryptophan_synthase_alpha"/>
    <property type="match status" value="1"/>
</dbReference>
<keyword evidence="6 8" id="KW-0456">Lyase</keyword>
<dbReference type="EC" id="4.2.1.20" evidence="8"/>
<evidence type="ECO:0000256" key="9">
    <source>
        <dbReference type="RuleBase" id="RU003662"/>
    </source>
</evidence>
<feature type="active site" description="Proton acceptor" evidence="8">
    <location>
        <position position="42"/>
    </location>
</feature>
<comment type="catalytic activity">
    <reaction evidence="7 8">
        <text>(1S,2R)-1-C-(indol-3-yl)glycerol 3-phosphate + L-serine = D-glyceraldehyde 3-phosphate + L-tryptophan + H2O</text>
        <dbReference type="Rhea" id="RHEA:10532"/>
        <dbReference type="ChEBI" id="CHEBI:15377"/>
        <dbReference type="ChEBI" id="CHEBI:33384"/>
        <dbReference type="ChEBI" id="CHEBI:57912"/>
        <dbReference type="ChEBI" id="CHEBI:58866"/>
        <dbReference type="ChEBI" id="CHEBI:59776"/>
        <dbReference type="EC" id="4.2.1.20"/>
    </reaction>
</comment>
<evidence type="ECO:0000256" key="2">
    <source>
        <dbReference type="ARBA" id="ARBA00011270"/>
    </source>
</evidence>
<comment type="subunit">
    <text evidence="2 8">Tetramer of two alpha and two beta chains.</text>
</comment>
<evidence type="ECO:0000256" key="7">
    <source>
        <dbReference type="ARBA" id="ARBA00049047"/>
    </source>
</evidence>
<dbReference type="Proteomes" id="UP001204068">
    <property type="component" value="Unassembled WGS sequence"/>
</dbReference>
<name>A0AAW5LGP5_MAMSC</name>
<dbReference type="RefSeq" id="WP_257099565.1">
    <property type="nucleotide sequence ID" value="NZ_JANILD010000005.1"/>
</dbReference>
<dbReference type="PANTHER" id="PTHR43406">
    <property type="entry name" value="TRYPTOPHAN SYNTHASE, ALPHA CHAIN"/>
    <property type="match status" value="1"/>
</dbReference>
<dbReference type="InterPro" id="IPR002028">
    <property type="entry name" value="Trp_synthase_suA"/>
</dbReference>
<comment type="similarity">
    <text evidence="8 9">Belongs to the TrpA family.</text>
</comment>
<dbReference type="Gene3D" id="3.20.20.70">
    <property type="entry name" value="Aldolase class I"/>
    <property type="match status" value="1"/>
</dbReference>
<evidence type="ECO:0000256" key="5">
    <source>
        <dbReference type="ARBA" id="ARBA00023141"/>
    </source>
</evidence>
<evidence type="ECO:0000256" key="1">
    <source>
        <dbReference type="ARBA" id="ARBA00004733"/>
    </source>
</evidence>
<dbReference type="NCBIfam" id="TIGR00262">
    <property type="entry name" value="trpA"/>
    <property type="match status" value="1"/>
</dbReference>
<dbReference type="PROSITE" id="PS00167">
    <property type="entry name" value="TRP_SYNTHASE_ALPHA"/>
    <property type="match status" value="1"/>
</dbReference>
<dbReference type="Pfam" id="PF00290">
    <property type="entry name" value="Trp_syntA"/>
    <property type="match status" value="1"/>
</dbReference>
<evidence type="ECO:0000313" key="11">
    <source>
        <dbReference type="Proteomes" id="UP001204068"/>
    </source>
</evidence>
<evidence type="ECO:0000256" key="6">
    <source>
        <dbReference type="ARBA" id="ARBA00023239"/>
    </source>
</evidence>
<dbReference type="EMBL" id="JANILD010000005">
    <property type="protein sequence ID" value="MCQ9304257.1"/>
    <property type="molecule type" value="Genomic_DNA"/>
</dbReference>
<organism evidence="10 11">
    <name type="scientific">Mammaliicoccus sciuri</name>
    <name type="common">Staphylococcus sciuri</name>
    <dbReference type="NCBI Taxonomy" id="1296"/>
    <lineage>
        <taxon>Bacteria</taxon>
        <taxon>Bacillati</taxon>
        <taxon>Bacillota</taxon>
        <taxon>Bacilli</taxon>
        <taxon>Bacillales</taxon>
        <taxon>Staphylococcaceae</taxon>
        <taxon>Mammaliicoccus</taxon>
    </lineage>
</organism>
<evidence type="ECO:0000256" key="3">
    <source>
        <dbReference type="ARBA" id="ARBA00022605"/>
    </source>
</evidence>
<keyword evidence="5 8" id="KW-0057">Aromatic amino acid biosynthesis</keyword>
<evidence type="ECO:0000256" key="8">
    <source>
        <dbReference type="HAMAP-Rule" id="MF_00131"/>
    </source>
</evidence>
<dbReference type="PANTHER" id="PTHR43406:SF1">
    <property type="entry name" value="TRYPTOPHAN SYNTHASE ALPHA CHAIN, CHLOROPLASTIC"/>
    <property type="match status" value="1"/>
</dbReference>
<comment type="function">
    <text evidence="8">The alpha subunit is responsible for the aldol cleavage of indoleglycerol phosphate to indole and glyceraldehyde 3-phosphate.</text>
</comment>
<reference evidence="10" key="1">
    <citation type="submission" date="2022-07" db="EMBL/GenBank/DDBJ databases">
        <title>Bacterial species isolated from the porcine tonsil microbiota.</title>
        <authorList>
            <person name="Oliveira I.M.F."/>
        </authorList>
    </citation>
    <scope>NUCLEOTIDE SEQUENCE</scope>
    <source>
        <strain evidence="10">8QC2O2</strain>
    </source>
</reference>
<evidence type="ECO:0000256" key="4">
    <source>
        <dbReference type="ARBA" id="ARBA00022822"/>
    </source>
</evidence>
<dbReference type="GO" id="GO:0004834">
    <property type="term" value="F:tryptophan synthase activity"/>
    <property type="evidence" value="ECO:0007669"/>
    <property type="project" value="UniProtKB-UniRule"/>
</dbReference>
<keyword evidence="4 8" id="KW-0822">Tryptophan biosynthesis</keyword>